<dbReference type="OrthoDB" id="5786415at2"/>
<proteinExistence type="predicted"/>
<reference evidence="3" key="1">
    <citation type="submission" date="2018-09" db="EMBL/GenBank/DDBJ databases">
        <authorList>
            <person name="Zhu H."/>
        </authorList>
    </citation>
    <scope>NUCLEOTIDE SEQUENCE [LARGE SCALE GENOMIC DNA]</scope>
    <source>
        <strain evidence="3">K1S02-23</strain>
    </source>
</reference>
<dbReference type="NCBIfam" id="TIGR02532">
    <property type="entry name" value="IV_pilin_GFxxxE"/>
    <property type="match status" value="1"/>
</dbReference>
<keyword evidence="1" id="KW-0472">Membrane</keyword>
<protein>
    <submittedName>
        <fullName evidence="2">Type II secretion system protein</fullName>
    </submittedName>
</protein>
<dbReference type="RefSeq" id="WP_119784706.1">
    <property type="nucleotide sequence ID" value="NZ_QYUQ01000002.1"/>
</dbReference>
<keyword evidence="1" id="KW-0812">Transmembrane</keyword>
<dbReference type="EMBL" id="QYUQ01000002">
    <property type="protein sequence ID" value="RJG01256.1"/>
    <property type="molecule type" value="Genomic_DNA"/>
</dbReference>
<dbReference type="PROSITE" id="PS00409">
    <property type="entry name" value="PROKAR_NTER_METHYL"/>
    <property type="match status" value="1"/>
</dbReference>
<evidence type="ECO:0000313" key="3">
    <source>
        <dbReference type="Proteomes" id="UP000266327"/>
    </source>
</evidence>
<keyword evidence="1" id="KW-1133">Transmembrane helix</keyword>
<keyword evidence="3" id="KW-1185">Reference proteome</keyword>
<sequence length="173" mass="18470">MKTAGFTLVELIMTMVIVGILSAVAIPRLFDRTTFDARGFSDQALSMLRYGQKLAIAQRRDVYVRLNGNSIALCFDAGCPDTASLVRAPAGANSGRPATLAACSNIASWFCEAPPSGLTYTSTHPQFFFSGLGKPYLPDDPVSNSSFTNLTLAISGDGVSHTIVVERDTGYVH</sequence>
<comment type="caution">
    <text evidence="2">The sequence shown here is derived from an EMBL/GenBank/DDBJ whole genome shotgun (WGS) entry which is preliminary data.</text>
</comment>
<dbReference type="Pfam" id="PF07963">
    <property type="entry name" value="N_methyl"/>
    <property type="match status" value="1"/>
</dbReference>
<dbReference type="Gene3D" id="3.30.700.10">
    <property type="entry name" value="Glycoprotein, Type 4 Pilin"/>
    <property type="match status" value="1"/>
</dbReference>
<accession>A0A3A3GG65</accession>
<evidence type="ECO:0000313" key="2">
    <source>
        <dbReference type="EMBL" id="RJG01256.1"/>
    </source>
</evidence>
<dbReference type="InterPro" id="IPR045584">
    <property type="entry name" value="Pilin-like"/>
</dbReference>
<name>A0A3A3GG65_9BURK</name>
<gene>
    <name evidence="2" type="ORF">D3878_06380</name>
</gene>
<organism evidence="2 3">
    <name type="scientific">Noviherbaspirillum sedimenti</name>
    <dbReference type="NCBI Taxonomy" id="2320865"/>
    <lineage>
        <taxon>Bacteria</taxon>
        <taxon>Pseudomonadati</taxon>
        <taxon>Pseudomonadota</taxon>
        <taxon>Betaproteobacteria</taxon>
        <taxon>Burkholderiales</taxon>
        <taxon>Oxalobacteraceae</taxon>
        <taxon>Noviherbaspirillum</taxon>
    </lineage>
</organism>
<dbReference type="InterPro" id="IPR012902">
    <property type="entry name" value="N_methyl_site"/>
</dbReference>
<feature type="transmembrane region" description="Helical" evidence="1">
    <location>
        <begin position="6"/>
        <end position="30"/>
    </location>
</feature>
<evidence type="ECO:0000256" key="1">
    <source>
        <dbReference type="SAM" id="Phobius"/>
    </source>
</evidence>
<dbReference type="Proteomes" id="UP000266327">
    <property type="component" value="Unassembled WGS sequence"/>
</dbReference>
<dbReference type="SUPFAM" id="SSF54523">
    <property type="entry name" value="Pili subunits"/>
    <property type="match status" value="1"/>
</dbReference>
<dbReference type="AlphaFoldDB" id="A0A3A3GG65"/>